<evidence type="ECO:0000256" key="1">
    <source>
        <dbReference type="ARBA" id="ARBA00023015"/>
    </source>
</evidence>
<gene>
    <name evidence="6" type="ORF">AQUCO_00700156v1</name>
</gene>
<evidence type="ECO:0000256" key="3">
    <source>
        <dbReference type="ARBA" id="ARBA00023163"/>
    </source>
</evidence>
<evidence type="ECO:0000313" key="6">
    <source>
        <dbReference type="EMBL" id="PIA55644.1"/>
    </source>
</evidence>
<keyword evidence="4" id="KW-0539">Nucleus</keyword>
<evidence type="ECO:0000313" key="7">
    <source>
        <dbReference type="Proteomes" id="UP000230069"/>
    </source>
</evidence>
<dbReference type="Pfam" id="PF02365">
    <property type="entry name" value="NAM"/>
    <property type="match status" value="1"/>
</dbReference>
<dbReference type="InterPro" id="IPR003441">
    <property type="entry name" value="NAC-dom"/>
</dbReference>
<evidence type="ECO:0000256" key="2">
    <source>
        <dbReference type="ARBA" id="ARBA00023125"/>
    </source>
</evidence>
<dbReference type="GO" id="GO:0003677">
    <property type="term" value="F:DNA binding"/>
    <property type="evidence" value="ECO:0007669"/>
    <property type="project" value="UniProtKB-KW"/>
</dbReference>
<dbReference type="SUPFAM" id="SSF101941">
    <property type="entry name" value="NAC domain"/>
    <property type="match status" value="1"/>
</dbReference>
<name>A0A2G5EIQ4_AQUCA</name>
<protein>
    <recommendedName>
        <fullName evidence="5">NAC domain-containing protein</fullName>
    </recommendedName>
</protein>
<dbReference type="EMBL" id="KZ305024">
    <property type="protein sequence ID" value="PIA55644.1"/>
    <property type="molecule type" value="Genomic_DNA"/>
</dbReference>
<evidence type="ECO:0000256" key="4">
    <source>
        <dbReference type="ARBA" id="ARBA00023242"/>
    </source>
</evidence>
<dbReference type="InterPro" id="IPR036093">
    <property type="entry name" value="NAC_dom_sf"/>
</dbReference>
<keyword evidence="3" id="KW-0804">Transcription</keyword>
<keyword evidence="7" id="KW-1185">Reference proteome</keyword>
<accession>A0A2G5EIQ4</accession>
<feature type="domain" description="NAC" evidence="5">
    <location>
        <begin position="21"/>
        <end position="176"/>
    </location>
</feature>
<evidence type="ECO:0000259" key="5">
    <source>
        <dbReference type="PROSITE" id="PS51005"/>
    </source>
</evidence>
<organism evidence="6 7">
    <name type="scientific">Aquilegia coerulea</name>
    <name type="common">Rocky mountain columbine</name>
    <dbReference type="NCBI Taxonomy" id="218851"/>
    <lineage>
        <taxon>Eukaryota</taxon>
        <taxon>Viridiplantae</taxon>
        <taxon>Streptophyta</taxon>
        <taxon>Embryophyta</taxon>
        <taxon>Tracheophyta</taxon>
        <taxon>Spermatophyta</taxon>
        <taxon>Magnoliopsida</taxon>
        <taxon>Ranunculales</taxon>
        <taxon>Ranunculaceae</taxon>
        <taxon>Thalictroideae</taxon>
        <taxon>Aquilegia</taxon>
    </lineage>
</organism>
<dbReference type="STRING" id="218851.A0A2G5EIQ4"/>
<dbReference type="Gene3D" id="2.170.150.80">
    <property type="entry name" value="NAC domain"/>
    <property type="match status" value="1"/>
</dbReference>
<reference evidence="6 7" key="1">
    <citation type="submission" date="2017-09" db="EMBL/GenBank/DDBJ databases">
        <title>WGS assembly of Aquilegia coerulea Goldsmith.</title>
        <authorList>
            <person name="Hodges S."/>
            <person name="Kramer E."/>
            <person name="Nordborg M."/>
            <person name="Tomkins J."/>
            <person name="Borevitz J."/>
            <person name="Derieg N."/>
            <person name="Yan J."/>
            <person name="Mihaltcheva S."/>
            <person name="Hayes R.D."/>
            <person name="Rokhsar D."/>
        </authorList>
    </citation>
    <scope>NUCLEOTIDE SEQUENCE [LARGE SCALE GENOMIC DNA]</scope>
    <source>
        <strain evidence="7">cv. Goldsmith</strain>
    </source>
</reference>
<dbReference type="GO" id="GO:0006355">
    <property type="term" value="P:regulation of DNA-templated transcription"/>
    <property type="evidence" value="ECO:0007669"/>
    <property type="project" value="InterPro"/>
</dbReference>
<dbReference type="AlphaFoldDB" id="A0A2G5EIQ4"/>
<dbReference type="Proteomes" id="UP000230069">
    <property type="component" value="Unassembled WGS sequence"/>
</dbReference>
<sequence>MSDIPPRDFLAVPTNNGNVFLAKGFIFAPKEVEIVNGYLKNKAYIHSMPCEIMQKIDLYRCNADEIPMNEFVYGKPNEAYFFTDNHRRYLMDNQTICQTSGGYWKVTGTDNQILGTNDDIIAYKKVLVFYWGKFPNGQMSNYVVEEYRLNPEVSTTDDINIRNNIENLVLCKVQLQAPGIIAKESTVEDANISQSG</sequence>
<keyword evidence="2" id="KW-0238">DNA-binding</keyword>
<dbReference type="InParanoid" id="A0A2G5EIQ4"/>
<proteinExistence type="predicted"/>
<dbReference type="OrthoDB" id="1592334at2759"/>
<dbReference type="PANTHER" id="PTHR31744">
    <property type="entry name" value="PROTEIN CUP-SHAPED COTYLEDON 2-RELATED"/>
    <property type="match status" value="1"/>
</dbReference>
<dbReference type="PROSITE" id="PS51005">
    <property type="entry name" value="NAC"/>
    <property type="match status" value="1"/>
</dbReference>
<keyword evidence="1" id="KW-0805">Transcription regulation</keyword>